<name>A0ACC0W775_9STRA</name>
<protein>
    <submittedName>
        <fullName evidence="1">Uncharacterized protein</fullName>
    </submittedName>
</protein>
<evidence type="ECO:0000313" key="2">
    <source>
        <dbReference type="Proteomes" id="UP001163321"/>
    </source>
</evidence>
<organism evidence="1 2">
    <name type="scientific">Peronosclerospora sorghi</name>
    <dbReference type="NCBI Taxonomy" id="230839"/>
    <lineage>
        <taxon>Eukaryota</taxon>
        <taxon>Sar</taxon>
        <taxon>Stramenopiles</taxon>
        <taxon>Oomycota</taxon>
        <taxon>Peronosporomycetes</taxon>
        <taxon>Peronosporales</taxon>
        <taxon>Peronosporaceae</taxon>
        <taxon>Peronosclerospora</taxon>
    </lineage>
</organism>
<gene>
    <name evidence="1" type="ORF">PsorP6_006252</name>
</gene>
<dbReference type="Proteomes" id="UP001163321">
    <property type="component" value="Chromosome 4"/>
</dbReference>
<accession>A0ACC0W775</accession>
<proteinExistence type="predicted"/>
<comment type="caution">
    <text evidence="1">The sequence shown here is derived from an EMBL/GenBank/DDBJ whole genome shotgun (WGS) entry which is preliminary data.</text>
</comment>
<dbReference type="EMBL" id="CM047583">
    <property type="protein sequence ID" value="KAI9914186.1"/>
    <property type="molecule type" value="Genomic_DNA"/>
</dbReference>
<reference evidence="1 2" key="1">
    <citation type="journal article" date="2022" name="bioRxiv">
        <title>The genome of the oomycete Peronosclerospora sorghi, a cosmopolitan pathogen of maize and sorghum, is inflated with dispersed pseudogenes.</title>
        <authorList>
            <person name="Fletcher K."/>
            <person name="Martin F."/>
            <person name="Isakeit T."/>
            <person name="Cavanaugh K."/>
            <person name="Magill C."/>
            <person name="Michelmore R."/>
        </authorList>
    </citation>
    <scope>NUCLEOTIDE SEQUENCE [LARGE SCALE GENOMIC DNA]</scope>
    <source>
        <strain evidence="1">P6</strain>
    </source>
</reference>
<keyword evidence="2" id="KW-1185">Reference proteome</keyword>
<sequence length="149" mass="17070">MIEQLWTDLKPDVRRKGGCITKEWGDIGFQGTDTMSDFRIMGIFSLVQLNYFSKQCKSEALRALVESNNPVRWYPLAVTGINYPLVAKGNDNDVNAGVVQLHDVYATIFTRFNNLWVSSNPRDVMAFPSIFQSLKNDIRAELTRKSFHY</sequence>
<evidence type="ECO:0000313" key="1">
    <source>
        <dbReference type="EMBL" id="KAI9914186.1"/>
    </source>
</evidence>